<keyword evidence="1" id="KW-0472">Membrane</keyword>
<dbReference type="AlphaFoldDB" id="A0A2K0XM06"/>
<sequence length="331" mass="38075">MRSLLYIFILLIITSCSYSELANQRLDDAQSMLARNPEKALNELNRIDVSELRDSDAVARWSLLYSEAMAANHIYAPTDTIVNVAIDFYSRHKDLAALNRAKAAQQKLSASKFAVKDSLAEARYLQKEREYRIYIERSQRERYVLISVIVLIAALVVIIYLMQNLRIRKAQNNALMAEASGLKLQLQSASDETSRMQSALHDLLDKRFALIDGLCDTYYQSQGTKNERKAIADRVKSEIETVRTDPEIFSEMEKTVNECRNNLLTHLKEYYPGIKSEEYQLTTFLACGFSSRTISLFLNESIENIYKRKSRLKQRIRAQNPPDDTEIMAIF</sequence>
<organism evidence="2 3">
    <name type="scientific">Hoylesella timonensis</name>
    <dbReference type="NCBI Taxonomy" id="386414"/>
    <lineage>
        <taxon>Bacteria</taxon>
        <taxon>Pseudomonadati</taxon>
        <taxon>Bacteroidota</taxon>
        <taxon>Bacteroidia</taxon>
        <taxon>Bacteroidales</taxon>
        <taxon>Prevotellaceae</taxon>
        <taxon>Hoylesella</taxon>
    </lineage>
</organism>
<feature type="transmembrane region" description="Helical" evidence="1">
    <location>
        <begin position="143"/>
        <end position="162"/>
    </location>
</feature>
<keyword evidence="1" id="KW-0812">Transmembrane</keyword>
<dbReference type="RefSeq" id="WP_103002872.1">
    <property type="nucleotide sequence ID" value="NZ_NBAX01000003.1"/>
</dbReference>
<evidence type="ECO:0000313" key="2">
    <source>
        <dbReference type="EMBL" id="PNP95544.1"/>
    </source>
</evidence>
<comment type="caution">
    <text evidence="2">The sequence shown here is derived from an EMBL/GenBank/DDBJ whole genome shotgun (WGS) entry which is preliminary data.</text>
</comment>
<name>A0A2K0XM06_9BACT</name>
<dbReference type="Proteomes" id="UP000236634">
    <property type="component" value="Unassembled WGS sequence"/>
</dbReference>
<evidence type="ECO:0000313" key="3">
    <source>
        <dbReference type="Proteomes" id="UP000236634"/>
    </source>
</evidence>
<gene>
    <name evidence="2" type="ORF">BFS16_03985</name>
</gene>
<protein>
    <submittedName>
        <fullName evidence="2">Uncharacterized protein</fullName>
    </submittedName>
</protein>
<reference evidence="2 3" key="1">
    <citation type="submission" date="2017-03" db="EMBL/GenBank/DDBJ databases">
        <authorList>
            <person name="Afonso C.L."/>
            <person name="Miller P.J."/>
            <person name="Scott M.A."/>
            <person name="Spackman E."/>
            <person name="Goraichik I."/>
            <person name="Dimitrov K.M."/>
            <person name="Suarez D.L."/>
            <person name="Swayne D.E."/>
        </authorList>
    </citation>
    <scope>NUCLEOTIDE SEQUENCE [LARGE SCALE GENOMIC DNA]</scope>
    <source>
        <strain evidence="2 3">DNF00076</strain>
    </source>
</reference>
<dbReference type="PROSITE" id="PS51257">
    <property type="entry name" value="PROKAR_LIPOPROTEIN"/>
    <property type="match status" value="1"/>
</dbReference>
<keyword evidence="1" id="KW-1133">Transmembrane helix</keyword>
<evidence type="ECO:0000256" key="1">
    <source>
        <dbReference type="SAM" id="Phobius"/>
    </source>
</evidence>
<dbReference type="EMBL" id="NBAX01000003">
    <property type="protein sequence ID" value="PNP95544.1"/>
    <property type="molecule type" value="Genomic_DNA"/>
</dbReference>
<accession>A0A2K0XM06</accession>
<proteinExistence type="predicted"/>